<dbReference type="AlphaFoldDB" id="A0A2G9P0E5"/>
<proteinExistence type="predicted"/>
<dbReference type="EMBL" id="KV922779">
    <property type="protein sequence ID" value="PIN96815.1"/>
    <property type="molecule type" value="Genomic_DNA"/>
</dbReference>
<feature type="chain" id="PRO_5013674901" evidence="2">
    <location>
        <begin position="18"/>
        <end position="242"/>
    </location>
</feature>
<dbReference type="InterPro" id="IPR051066">
    <property type="entry name" value="Trans_reg/Corepressor"/>
</dbReference>
<dbReference type="GO" id="GO:0006357">
    <property type="term" value="P:regulation of transcription by RNA polymerase II"/>
    <property type="evidence" value="ECO:0007669"/>
    <property type="project" value="TreeGrafter"/>
</dbReference>
<keyword evidence="4" id="KW-1185">Reference proteome</keyword>
<organism evidence="3 4">
    <name type="scientific">Aquarana catesbeiana</name>
    <name type="common">American bullfrog</name>
    <name type="synonym">Rana catesbeiana</name>
    <dbReference type="NCBI Taxonomy" id="8400"/>
    <lineage>
        <taxon>Eukaryota</taxon>
        <taxon>Metazoa</taxon>
        <taxon>Chordata</taxon>
        <taxon>Craniata</taxon>
        <taxon>Vertebrata</taxon>
        <taxon>Euteleostomi</taxon>
        <taxon>Amphibia</taxon>
        <taxon>Batrachia</taxon>
        <taxon>Anura</taxon>
        <taxon>Neobatrachia</taxon>
        <taxon>Ranoidea</taxon>
        <taxon>Ranidae</taxon>
        <taxon>Aquarana</taxon>
    </lineage>
</organism>
<dbReference type="GO" id="GO:0000118">
    <property type="term" value="C:histone deacetylase complex"/>
    <property type="evidence" value="ECO:0007669"/>
    <property type="project" value="TreeGrafter"/>
</dbReference>
<feature type="region of interest" description="Disordered" evidence="1">
    <location>
        <begin position="67"/>
        <end position="86"/>
    </location>
</feature>
<dbReference type="PANTHER" id="PTHR16089:SF24">
    <property type="entry name" value="MITOTIC DEACETYLASE-ASSOCIATED SANT DOMAIN PROTEIN"/>
    <property type="match status" value="1"/>
</dbReference>
<feature type="signal peptide" evidence="2">
    <location>
        <begin position="1"/>
        <end position="17"/>
    </location>
</feature>
<sequence length="242" mass="26812">MFLFFCFFFSFFQDRDASKNKENENSKASTDIVGVPSPKKPRGEGELKPLVMPVSVPVKIEPVRELGDEERMQRTAASERESSMQSVIVTRHRAGQTTIPEPVVKPSETSLPLDGETVSRKPKQRPRPEPLFIPPKPGTFVVPVYTNITSYQSHLRSPVRMPEHLSDKNFELPPYTPPPILSPVREGSGLYFNAIMSASSHSMPPPITPKSSTRTLLRSTSGEDMPPILTAMGDATPVSLEP</sequence>
<feature type="region of interest" description="Disordered" evidence="1">
    <location>
        <begin position="201"/>
        <end position="242"/>
    </location>
</feature>
<dbReference type="Proteomes" id="UP000228934">
    <property type="component" value="Unassembled WGS sequence"/>
</dbReference>
<feature type="compositionally biased region" description="Low complexity" evidence="1">
    <location>
        <begin position="211"/>
        <end position="220"/>
    </location>
</feature>
<feature type="compositionally biased region" description="Basic and acidic residues" evidence="1">
    <location>
        <begin position="67"/>
        <end position="82"/>
    </location>
</feature>
<reference evidence="4" key="1">
    <citation type="journal article" date="2017" name="Nat. Commun.">
        <title>The North American bullfrog draft genome provides insight into hormonal regulation of long noncoding RNA.</title>
        <authorList>
            <person name="Hammond S.A."/>
            <person name="Warren R.L."/>
            <person name="Vandervalk B.P."/>
            <person name="Kucuk E."/>
            <person name="Khan H."/>
            <person name="Gibb E.A."/>
            <person name="Pandoh P."/>
            <person name="Kirk H."/>
            <person name="Zhao Y."/>
            <person name="Jones M."/>
            <person name="Mungall A.J."/>
            <person name="Coope R."/>
            <person name="Pleasance S."/>
            <person name="Moore R.A."/>
            <person name="Holt R.A."/>
            <person name="Round J.M."/>
            <person name="Ohora S."/>
            <person name="Walle B.V."/>
            <person name="Veldhoen N."/>
            <person name="Helbing C.C."/>
            <person name="Birol I."/>
        </authorList>
    </citation>
    <scope>NUCLEOTIDE SEQUENCE [LARGE SCALE GENOMIC DNA]</scope>
</reference>
<protein>
    <submittedName>
        <fullName evidence="3">Uncharacterized protein</fullName>
    </submittedName>
</protein>
<dbReference type="OrthoDB" id="10258692at2759"/>
<evidence type="ECO:0000313" key="3">
    <source>
        <dbReference type="EMBL" id="PIN96815.1"/>
    </source>
</evidence>
<dbReference type="GO" id="GO:0003714">
    <property type="term" value="F:transcription corepressor activity"/>
    <property type="evidence" value="ECO:0007669"/>
    <property type="project" value="TreeGrafter"/>
</dbReference>
<dbReference type="GO" id="GO:0005667">
    <property type="term" value="C:transcription regulator complex"/>
    <property type="evidence" value="ECO:0007669"/>
    <property type="project" value="TreeGrafter"/>
</dbReference>
<evidence type="ECO:0000313" key="4">
    <source>
        <dbReference type="Proteomes" id="UP000228934"/>
    </source>
</evidence>
<feature type="region of interest" description="Disordered" evidence="1">
    <location>
        <begin position="93"/>
        <end position="134"/>
    </location>
</feature>
<evidence type="ECO:0000256" key="2">
    <source>
        <dbReference type="SAM" id="SignalP"/>
    </source>
</evidence>
<gene>
    <name evidence="3" type="ORF">AB205_0041720</name>
</gene>
<dbReference type="PANTHER" id="PTHR16089">
    <property type="entry name" value="REST COREPRESSOR COREST PROTEIN-RELATED"/>
    <property type="match status" value="1"/>
</dbReference>
<evidence type="ECO:0000256" key="1">
    <source>
        <dbReference type="SAM" id="MobiDB-lite"/>
    </source>
</evidence>
<feature type="region of interest" description="Disordered" evidence="1">
    <location>
        <begin position="19"/>
        <end position="50"/>
    </location>
</feature>
<keyword evidence="2" id="KW-0732">Signal</keyword>
<name>A0A2G9P0E5_AQUCT</name>
<accession>A0A2G9P0E5</accession>